<name>A0A0R3LUW0_9BRAD</name>
<protein>
    <submittedName>
        <fullName evidence="1">Uncharacterized protein</fullName>
    </submittedName>
</protein>
<comment type="caution">
    <text evidence="1">The sequence shown here is derived from an EMBL/GenBank/DDBJ whole genome shotgun (WGS) entry which is preliminary data.</text>
</comment>
<reference evidence="1 2" key="1">
    <citation type="submission" date="2014-03" db="EMBL/GenBank/DDBJ databases">
        <title>Bradyrhizobium valentinum sp. nov., isolated from effective nodules of Lupinus mariae-josephae, a lupine endemic of basic-lime soils in Eastern Spain.</title>
        <authorList>
            <person name="Duran D."/>
            <person name="Rey L."/>
            <person name="Navarro A."/>
            <person name="Busquets A."/>
            <person name="Imperial J."/>
            <person name="Ruiz-Argueso T."/>
        </authorList>
    </citation>
    <scope>NUCLEOTIDE SEQUENCE [LARGE SCALE GENOMIC DNA]</scope>
    <source>
        <strain evidence="1 2">PAC68</strain>
    </source>
</reference>
<evidence type="ECO:0000313" key="2">
    <source>
        <dbReference type="Proteomes" id="UP000050863"/>
    </source>
</evidence>
<sequence length="67" mass="7746">MQKRRRLVQTSTLEERLAEDTEQLRQQAKTLKPGLARDHILRIRQNETATHISEWLNSAGLQPPKSA</sequence>
<evidence type="ECO:0000313" key="1">
    <source>
        <dbReference type="EMBL" id="KRR11737.1"/>
    </source>
</evidence>
<organism evidence="1 2">
    <name type="scientific">Bradyrhizobium jicamae</name>
    <dbReference type="NCBI Taxonomy" id="280332"/>
    <lineage>
        <taxon>Bacteria</taxon>
        <taxon>Pseudomonadati</taxon>
        <taxon>Pseudomonadota</taxon>
        <taxon>Alphaproteobacteria</taxon>
        <taxon>Hyphomicrobiales</taxon>
        <taxon>Nitrobacteraceae</taxon>
        <taxon>Bradyrhizobium</taxon>
    </lineage>
</organism>
<dbReference type="AlphaFoldDB" id="A0A0R3LUW0"/>
<dbReference type="Proteomes" id="UP000050863">
    <property type="component" value="Unassembled WGS sequence"/>
</dbReference>
<proteinExistence type="predicted"/>
<gene>
    <name evidence="1" type="ORF">CQ12_40880</name>
</gene>
<accession>A0A0R3LUW0</accession>
<dbReference type="EMBL" id="LLXZ01000041">
    <property type="protein sequence ID" value="KRR11737.1"/>
    <property type="molecule type" value="Genomic_DNA"/>
</dbReference>
<keyword evidence="2" id="KW-1185">Reference proteome</keyword>